<name>A0A6C0JNP9_9ZZZZ</name>
<feature type="transmembrane region" description="Helical" evidence="1">
    <location>
        <begin position="21"/>
        <end position="39"/>
    </location>
</feature>
<sequence>MSCPYKFIFGVPKKGFHERRFLGLSLNDILGTIGLAIIYSFLFKSSIVKSLIIMFILGEVLHYLFGVQTAFLTLIGIKACH</sequence>
<dbReference type="AlphaFoldDB" id="A0A6C0JNP9"/>
<keyword evidence="1" id="KW-0472">Membrane</keyword>
<organism evidence="2">
    <name type="scientific">viral metagenome</name>
    <dbReference type="NCBI Taxonomy" id="1070528"/>
    <lineage>
        <taxon>unclassified sequences</taxon>
        <taxon>metagenomes</taxon>
        <taxon>organismal metagenomes</taxon>
    </lineage>
</organism>
<proteinExistence type="predicted"/>
<feature type="transmembrane region" description="Helical" evidence="1">
    <location>
        <begin position="51"/>
        <end position="77"/>
    </location>
</feature>
<evidence type="ECO:0000313" key="2">
    <source>
        <dbReference type="EMBL" id="QHU06501.1"/>
    </source>
</evidence>
<evidence type="ECO:0000256" key="1">
    <source>
        <dbReference type="SAM" id="Phobius"/>
    </source>
</evidence>
<reference evidence="2" key="1">
    <citation type="journal article" date="2020" name="Nature">
        <title>Giant virus diversity and host interactions through global metagenomics.</title>
        <authorList>
            <person name="Schulz F."/>
            <person name="Roux S."/>
            <person name="Paez-Espino D."/>
            <person name="Jungbluth S."/>
            <person name="Walsh D.A."/>
            <person name="Denef V.J."/>
            <person name="McMahon K.D."/>
            <person name="Konstantinidis K.T."/>
            <person name="Eloe-Fadrosh E.A."/>
            <person name="Kyrpides N.C."/>
            <person name="Woyke T."/>
        </authorList>
    </citation>
    <scope>NUCLEOTIDE SEQUENCE</scope>
    <source>
        <strain evidence="2">GVMAG-S-1035315-10</strain>
    </source>
</reference>
<accession>A0A6C0JNP9</accession>
<keyword evidence="1" id="KW-1133">Transmembrane helix</keyword>
<dbReference type="EMBL" id="MN740656">
    <property type="protein sequence ID" value="QHU06501.1"/>
    <property type="molecule type" value="Genomic_DNA"/>
</dbReference>
<protein>
    <submittedName>
        <fullName evidence="2">Uncharacterized protein</fullName>
    </submittedName>
</protein>
<keyword evidence="1" id="KW-0812">Transmembrane</keyword>